<reference evidence="1 2" key="1">
    <citation type="submission" date="2016-03" db="EMBL/GenBank/DDBJ databases">
        <title>Choanephora cucurbitarum.</title>
        <authorList>
            <person name="Min B."/>
            <person name="Park H."/>
            <person name="Park J.-H."/>
            <person name="Shin H.-D."/>
            <person name="Choi I.-G."/>
        </authorList>
    </citation>
    <scope>NUCLEOTIDE SEQUENCE [LARGE SCALE GENOMIC DNA]</scope>
    <source>
        <strain evidence="1 2">KUS-F28377</strain>
    </source>
</reference>
<dbReference type="AlphaFoldDB" id="A0A1C7N6L5"/>
<accession>A0A1C7N6L5</accession>
<name>A0A1C7N6L5_9FUNG</name>
<dbReference type="InParanoid" id="A0A1C7N6L5"/>
<comment type="caution">
    <text evidence="1">The sequence shown here is derived from an EMBL/GenBank/DDBJ whole genome shotgun (WGS) entry which is preliminary data.</text>
</comment>
<evidence type="ECO:0000313" key="1">
    <source>
        <dbReference type="EMBL" id="OBZ84773.1"/>
    </source>
</evidence>
<sequence length="216" mass="25462">MYTGAKELRLYVQKNTRPTLNEFVATHSSLIDGSQHTLKELINLWKTRFSNAVKKYKPALRVDQLIIIDYTVWNQFKTEAVEESRSLLFQWYHLLQEKSDFLDTFLNQNSEQIELIRNNTEDNVQVFLQKLSISLFDRFDSLTSVELNVLKMSLSYIVDIIDNDMLAVYKRFIPQQYFQLWQEDEVEISVEAAEEVIITSVTDPLDYLLRLQQCCS</sequence>
<evidence type="ECO:0000313" key="2">
    <source>
        <dbReference type="Proteomes" id="UP000093000"/>
    </source>
</evidence>
<protein>
    <submittedName>
        <fullName evidence="1">Uncharacterized protein</fullName>
    </submittedName>
</protein>
<dbReference type="EMBL" id="LUGH01000471">
    <property type="protein sequence ID" value="OBZ84773.1"/>
    <property type="molecule type" value="Genomic_DNA"/>
</dbReference>
<dbReference type="Proteomes" id="UP000093000">
    <property type="component" value="Unassembled WGS sequence"/>
</dbReference>
<keyword evidence="2" id="KW-1185">Reference proteome</keyword>
<gene>
    <name evidence="1" type="ORF">A0J61_07179</name>
</gene>
<organism evidence="1 2">
    <name type="scientific">Choanephora cucurbitarum</name>
    <dbReference type="NCBI Taxonomy" id="101091"/>
    <lineage>
        <taxon>Eukaryota</taxon>
        <taxon>Fungi</taxon>
        <taxon>Fungi incertae sedis</taxon>
        <taxon>Mucoromycota</taxon>
        <taxon>Mucoromycotina</taxon>
        <taxon>Mucoromycetes</taxon>
        <taxon>Mucorales</taxon>
        <taxon>Mucorineae</taxon>
        <taxon>Choanephoraceae</taxon>
        <taxon>Choanephoroideae</taxon>
        <taxon>Choanephora</taxon>
    </lineage>
</organism>
<proteinExistence type="predicted"/>